<dbReference type="RefSeq" id="WP_071061105.1">
    <property type="nucleotide sequence ID" value="NZ_MAXA01000091.1"/>
</dbReference>
<dbReference type="Proteomes" id="UP000179769">
    <property type="component" value="Unassembled WGS sequence"/>
</dbReference>
<dbReference type="AlphaFoldDB" id="A0A1S1R4P8"/>
<feature type="transmembrane region" description="Helical" evidence="1">
    <location>
        <begin position="176"/>
        <end position="193"/>
    </location>
</feature>
<organism evidence="2 3">
    <name type="scientific">Parafrankia soli</name>
    <dbReference type="NCBI Taxonomy" id="2599596"/>
    <lineage>
        <taxon>Bacteria</taxon>
        <taxon>Bacillati</taxon>
        <taxon>Actinomycetota</taxon>
        <taxon>Actinomycetes</taxon>
        <taxon>Frankiales</taxon>
        <taxon>Frankiaceae</taxon>
        <taxon>Parafrankia</taxon>
    </lineage>
</organism>
<dbReference type="EMBL" id="MAXA01000091">
    <property type="protein sequence ID" value="OHV39714.1"/>
    <property type="molecule type" value="Genomic_DNA"/>
</dbReference>
<feature type="transmembrane region" description="Helical" evidence="1">
    <location>
        <begin position="26"/>
        <end position="45"/>
    </location>
</feature>
<keyword evidence="1" id="KW-1133">Transmembrane helix</keyword>
<keyword evidence="3" id="KW-1185">Reference proteome</keyword>
<evidence type="ECO:0000313" key="3">
    <source>
        <dbReference type="Proteomes" id="UP000179769"/>
    </source>
</evidence>
<accession>A0A1S1R4P8</accession>
<dbReference type="OrthoDB" id="4094798at2"/>
<evidence type="ECO:0000313" key="2">
    <source>
        <dbReference type="EMBL" id="OHV39714.1"/>
    </source>
</evidence>
<evidence type="ECO:0000256" key="1">
    <source>
        <dbReference type="SAM" id="Phobius"/>
    </source>
</evidence>
<protein>
    <recommendedName>
        <fullName evidence="4">ABC transporter permease</fullName>
    </recommendedName>
</protein>
<proteinExistence type="predicted"/>
<evidence type="ECO:0008006" key="4">
    <source>
        <dbReference type="Google" id="ProtNLM"/>
    </source>
</evidence>
<dbReference type="PANTHER" id="PTHR43471:SF10">
    <property type="entry name" value="SLL1107 PROTEIN"/>
    <property type="match status" value="1"/>
</dbReference>
<feature type="transmembrane region" description="Helical" evidence="1">
    <location>
        <begin position="143"/>
        <end position="169"/>
    </location>
</feature>
<feature type="transmembrane region" description="Helical" evidence="1">
    <location>
        <begin position="65"/>
        <end position="82"/>
    </location>
</feature>
<feature type="transmembrane region" description="Helical" evidence="1">
    <location>
        <begin position="249"/>
        <end position="270"/>
    </location>
</feature>
<reference evidence="3" key="1">
    <citation type="submission" date="2016-07" db="EMBL/GenBank/DDBJ databases">
        <title>Frankia sp. NRRL B-16219 Genome sequencing.</title>
        <authorList>
            <person name="Ghodhbane-Gtari F."/>
            <person name="Swanson E."/>
            <person name="Gueddou A."/>
            <person name="Louati M."/>
            <person name="Nouioui I."/>
            <person name="Hezbri K."/>
            <person name="Abebe-Akele F."/>
            <person name="Simpson S."/>
            <person name="Morris K."/>
            <person name="Thomas K."/>
            <person name="Gtari M."/>
            <person name="Tisa L.S."/>
        </authorList>
    </citation>
    <scope>NUCLEOTIDE SEQUENCE [LARGE SCALE GENOMIC DNA]</scope>
    <source>
        <strain evidence="3">NRRL B-16219</strain>
    </source>
</reference>
<dbReference type="PANTHER" id="PTHR43471">
    <property type="entry name" value="ABC TRANSPORTER PERMEASE"/>
    <property type="match status" value="1"/>
</dbReference>
<name>A0A1S1R4P8_9ACTN</name>
<keyword evidence="1" id="KW-0812">Transmembrane</keyword>
<feature type="transmembrane region" description="Helical" evidence="1">
    <location>
        <begin position="112"/>
        <end position="137"/>
    </location>
</feature>
<keyword evidence="1" id="KW-0472">Membrane</keyword>
<comment type="caution">
    <text evidence="2">The sequence shown here is derived from an EMBL/GenBank/DDBJ whole genome shotgun (WGS) entry which is preliminary data.</text>
</comment>
<gene>
    <name evidence="2" type="ORF">BBK14_13665</name>
</gene>
<sequence>MTSQTARALGASLRYEFRMQVRKPSVWIVPALTVVLFLLIGGSLLRDLFDPDESSDDARTTVVGLAVQVHTLLSIGYGCLLADRLVRDDRLRVAPILDATPARPSARLVGKYLGAGAATAVPILAVYFGFAAAYAVHTGAPDALGWALATCAVVIVPGLLFVAAFALAVPLIMPAPLFRVFFVGYWLWGNVVAPDMMPTLARTLIHPLGGYPLDALLDFHGIDGGDTWAGPVPGATLNFLRPDPTPTTAWLSIAVLLALAAVALAGGHAVRARRA</sequence>